<organism evidence="2 3">
    <name type="scientific">Kockovaella imperatae</name>
    <dbReference type="NCBI Taxonomy" id="4999"/>
    <lineage>
        <taxon>Eukaryota</taxon>
        <taxon>Fungi</taxon>
        <taxon>Dikarya</taxon>
        <taxon>Basidiomycota</taxon>
        <taxon>Agaricomycotina</taxon>
        <taxon>Tremellomycetes</taxon>
        <taxon>Tremellales</taxon>
        <taxon>Cuniculitremaceae</taxon>
        <taxon>Kockovaella</taxon>
    </lineage>
</organism>
<keyword evidence="3" id="KW-1185">Reference proteome</keyword>
<feature type="compositionally biased region" description="Low complexity" evidence="1">
    <location>
        <begin position="410"/>
        <end position="431"/>
    </location>
</feature>
<feature type="compositionally biased region" description="Basic and acidic residues" evidence="1">
    <location>
        <begin position="721"/>
        <end position="739"/>
    </location>
</feature>
<name>A0A1Y1UER1_9TREE</name>
<dbReference type="Proteomes" id="UP000193218">
    <property type="component" value="Unassembled WGS sequence"/>
</dbReference>
<evidence type="ECO:0000313" key="3">
    <source>
        <dbReference type="Proteomes" id="UP000193218"/>
    </source>
</evidence>
<dbReference type="OrthoDB" id="2596526at2759"/>
<feature type="compositionally biased region" description="Pro residues" evidence="1">
    <location>
        <begin position="680"/>
        <end position="693"/>
    </location>
</feature>
<dbReference type="GeneID" id="33560188"/>
<feature type="region of interest" description="Disordered" evidence="1">
    <location>
        <begin position="410"/>
        <end position="433"/>
    </location>
</feature>
<dbReference type="InParanoid" id="A0A1Y1UER1"/>
<accession>A0A1Y1UER1</accession>
<feature type="compositionally biased region" description="Low complexity" evidence="1">
    <location>
        <begin position="16"/>
        <end position="28"/>
    </location>
</feature>
<evidence type="ECO:0000313" key="2">
    <source>
        <dbReference type="EMBL" id="ORX36479.1"/>
    </source>
</evidence>
<feature type="compositionally biased region" description="Polar residues" evidence="1">
    <location>
        <begin position="283"/>
        <end position="311"/>
    </location>
</feature>
<feature type="region of interest" description="Disordered" evidence="1">
    <location>
        <begin position="627"/>
        <end position="693"/>
    </location>
</feature>
<feature type="compositionally biased region" description="Polar residues" evidence="1">
    <location>
        <begin position="657"/>
        <end position="670"/>
    </location>
</feature>
<evidence type="ECO:0008006" key="4">
    <source>
        <dbReference type="Google" id="ProtNLM"/>
    </source>
</evidence>
<proteinExistence type="predicted"/>
<comment type="caution">
    <text evidence="2">The sequence shown here is derived from an EMBL/GenBank/DDBJ whole genome shotgun (WGS) entry which is preliminary data.</text>
</comment>
<dbReference type="EMBL" id="NBSH01000008">
    <property type="protein sequence ID" value="ORX36479.1"/>
    <property type="molecule type" value="Genomic_DNA"/>
</dbReference>
<dbReference type="RefSeq" id="XP_021870580.1">
    <property type="nucleotide sequence ID" value="XM_022018379.1"/>
</dbReference>
<protein>
    <recommendedName>
        <fullName evidence="4">PH domain-containing protein</fullName>
    </recommendedName>
</protein>
<sequence length="909" mass="97427">MSISVNSPHLAAAEGSSIASQETSSTSAPALTFTSSSSITDGGPSHRRTPSSSVMSSSRGRFSARAATMTSGPALGLEEEVQFGSNEDLLENIGEIDIPDSGWYTTAGGEMRAVENVKGKSRSGTQSKSGSDDRETSGRRKGTFLSAARAKAANEGYNKGIGDAKILSMDELEAPLNQLNRVDTASSRAHAMPFDDGASMMSSMTGGTGSDKKDKTKKKMFAKLFGGGGSGNSNSSMSSRKESHRASIVSVPSRLPPGVSAPSKFTEQNTMSSRQESVPGVTPPQSSLGNKSRSSVQPGLSPLATSGSITHPSALVSNMPRPSSGESTTAVKSLIQTGSKAIESSSDSFLAEEREGSVAAQGSSSEEEMPKPVPTLQLVHFLLPSFPTSPSSVESTTILSSMVMRRLGGLASSRSRTSLRPGTGSSSGSQGKKAIWQSHQLVLRSFRLEDPAQGSSSSSRAGSGARTIAHLHLFSTITRAKSGQLVKVQSWAQSTDPSEVERRSISQQTMAGVWDVTSDGENKKDSSDKVRKWVMRVTWEDEEWLCDMPNRDALLEWIKQIKKYATIIRAESLGFGPQIQHALSQGSRVDLALELDMLRKGLRGSSNNGQSPMMKNRHLLAGNEKEEIMDERDPDSSGTEGIDPSAYRQAQRVRQLANRSTSLASMTSRRSSLHLENMPAPAPAPTMPLPLLPPSSLAVEQLADHQNPMITPGSAQPSLDGRSESIHSDLPETPVKHEFSTSPTTDSLSSRPSVSLLTPSDGGEKDQRESSMMITEAPTPGFYTPSIASESGATQSTFLFPTPPQSMPVQLPHLDHHQQHQHQLLELKKARFVDYDEFRLKGAMDRAETASITSTATGSTSNRRRLRAKTPAVDLMAEFANRPEANFEESTDDLPMPDSSRSRRIRFAG</sequence>
<feature type="compositionally biased region" description="Polar residues" evidence="1">
    <location>
        <begin position="740"/>
        <end position="758"/>
    </location>
</feature>
<feature type="region of interest" description="Disordered" evidence="1">
    <location>
        <begin position="707"/>
        <end position="771"/>
    </location>
</feature>
<feature type="compositionally biased region" description="Polar residues" evidence="1">
    <location>
        <begin position="320"/>
        <end position="348"/>
    </location>
</feature>
<feature type="compositionally biased region" description="Polar residues" evidence="1">
    <location>
        <begin position="263"/>
        <end position="276"/>
    </location>
</feature>
<feature type="region of interest" description="Disordered" evidence="1">
    <location>
        <begin position="880"/>
        <end position="909"/>
    </location>
</feature>
<gene>
    <name evidence="2" type="ORF">BD324DRAFT_651717</name>
</gene>
<dbReference type="AlphaFoldDB" id="A0A1Y1UER1"/>
<feature type="region of interest" description="Disordered" evidence="1">
    <location>
        <begin position="1"/>
        <end position="69"/>
    </location>
</feature>
<feature type="region of interest" description="Disordered" evidence="1">
    <location>
        <begin position="193"/>
        <end position="371"/>
    </location>
</feature>
<feature type="compositionally biased region" description="Low complexity" evidence="1">
    <location>
        <begin position="50"/>
        <end position="67"/>
    </location>
</feature>
<evidence type="ECO:0000256" key="1">
    <source>
        <dbReference type="SAM" id="MobiDB-lite"/>
    </source>
</evidence>
<reference evidence="2 3" key="1">
    <citation type="submission" date="2017-03" db="EMBL/GenBank/DDBJ databases">
        <title>Widespread Adenine N6-methylation of Active Genes in Fungi.</title>
        <authorList>
            <consortium name="DOE Joint Genome Institute"/>
            <person name="Mondo S.J."/>
            <person name="Dannebaum R.O."/>
            <person name="Kuo R.C."/>
            <person name="Louie K.B."/>
            <person name="Bewick A.J."/>
            <person name="Labutti K."/>
            <person name="Haridas S."/>
            <person name="Kuo A."/>
            <person name="Salamov A."/>
            <person name="Ahrendt S.R."/>
            <person name="Lau R."/>
            <person name="Bowen B.P."/>
            <person name="Lipzen A."/>
            <person name="Sullivan W."/>
            <person name="Andreopoulos W.B."/>
            <person name="Clum A."/>
            <person name="Lindquist E."/>
            <person name="Daum C."/>
            <person name="Northen T.R."/>
            <person name="Ramamoorthy G."/>
            <person name="Schmitz R.J."/>
            <person name="Gryganskyi A."/>
            <person name="Culley D."/>
            <person name="Magnuson J."/>
            <person name="James T.Y."/>
            <person name="O'Malley M.A."/>
            <person name="Stajich J.E."/>
            <person name="Spatafora J.W."/>
            <person name="Visel A."/>
            <person name="Grigoriev I.V."/>
        </authorList>
    </citation>
    <scope>NUCLEOTIDE SEQUENCE [LARGE SCALE GENOMIC DNA]</scope>
    <source>
        <strain evidence="2 3">NRRL Y-17943</strain>
    </source>
</reference>
<feature type="region of interest" description="Disordered" evidence="1">
    <location>
        <begin position="115"/>
        <end position="142"/>
    </location>
</feature>